<dbReference type="GO" id="GO:0006310">
    <property type="term" value="P:DNA recombination"/>
    <property type="evidence" value="ECO:0007669"/>
    <property type="project" value="UniProtKB-KW"/>
</dbReference>
<evidence type="ECO:0000313" key="5">
    <source>
        <dbReference type="Proteomes" id="UP001353858"/>
    </source>
</evidence>
<evidence type="ECO:0000313" key="4">
    <source>
        <dbReference type="EMBL" id="KAK4886085.1"/>
    </source>
</evidence>
<evidence type="ECO:0000256" key="1">
    <source>
        <dbReference type="ARBA" id="ARBA00023125"/>
    </source>
</evidence>
<organism evidence="4 5">
    <name type="scientific">Aquatica leii</name>
    <dbReference type="NCBI Taxonomy" id="1421715"/>
    <lineage>
        <taxon>Eukaryota</taxon>
        <taxon>Metazoa</taxon>
        <taxon>Ecdysozoa</taxon>
        <taxon>Arthropoda</taxon>
        <taxon>Hexapoda</taxon>
        <taxon>Insecta</taxon>
        <taxon>Pterygota</taxon>
        <taxon>Neoptera</taxon>
        <taxon>Endopterygota</taxon>
        <taxon>Coleoptera</taxon>
        <taxon>Polyphaga</taxon>
        <taxon>Elateriformia</taxon>
        <taxon>Elateroidea</taxon>
        <taxon>Lampyridae</taxon>
        <taxon>Luciolinae</taxon>
        <taxon>Aquatica</taxon>
    </lineage>
</organism>
<protein>
    <recommendedName>
        <fullName evidence="3">Tyr recombinase domain-containing protein</fullName>
    </recommendedName>
</protein>
<reference evidence="5" key="1">
    <citation type="submission" date="2023-01" db="EMBL/GenBank/DDBJ databases">
        <title>Key to firefly adult light organ development and bioluminescence: homeobox transcription factors regulate luciferase expression and transportation to peroxisome.</title>
        <authorList>
            <person name="Fu X."/>
        </authorList>
    </citation>
    <scope>NUCLEOTIDE SEQUENCE [LARGE SCALE GENOMIC DNA]</scope>
</reference>
<dbReference type="AlphaFoldDB" id="A0AAN7QB23"/>
<dbReference type="Gene3D" id="1.10.443.10">
    <property type="entry name" value="Intergrase catalytic core"/>
    <property type="match status" value="1"/>
</dbReference>
<keyword evidence="1" id="KW-0238">DNA-binding</keyword>
<accession>A0AAN7QB23</accession>
<keyword evidence="2" id="KW-0233">DNA recombination</keyword>
<name>A0AAN7QB23_9COLE</name>
<dbReference type="GO" id="GO:0015074">
    <property type="term" value="P:DNA integration"/>
    <property type="evidence" value="ECO:0007669"/>
    <property type="project" value="InterPro"/>
</dbReference>
<dbReference type="EMBL" id="JARPUR010000001">
    <property type="protein sequence ID" value="KAK4886085.1"/>
    <property type="molecule type" value="Genomic_DNA"/>
</dbReference>
<proteinExistence type="predicted"/>
<dbReference type="InterPro" id="IPR002104">
    <property type="entry name" value="Integrase_catalytic"/>
</dbReference>
<dbReference type="PROSITE" id="PS51898">
    <property type="entry name" value="TYR_RECOMBINASE"/>
    <property type="match status" value="1"/>
</dbReference>
<sequence>MENEIDCTPPEVREVAEDATKNLLPVKSKAVYEKEYVRLNKWCKNSSVRAITENSLLAYFVEMQKTKKPTSMWTVYSMLRTCLNLNKNVDISKYHKLQAFLKRNSTGYQPKKSKILDDSQINKFLNEANDQCYLGIKVILIMGYSGAMRRDELTQMAIDDIQFKEDSIRVQIPKTKNNVFRLFVITKQTCISIIQKYVALRPFNVSFKRFFLTYRNGRCITSPIEINKIGQVPRVIAQFLQLSNPSLYTGHCFRRPSATHLADCGGDLLTIKRHGGWKSSAVAEGYVETSLLNKVAVSNLLSSNSTVTGPHTSPTATVTSTSSKVSMNENLQHTVVNETIPGICINAQDNVKINLKFNNCTFNTKN</sequence>
<evidence type="ECO:0000259" key="3">
    <source>
        <dbReference type="PROSITE" id="PS51898"/>
    </source>
</evidence>
<dbReference type="PANTHER" id="PTHR30349">
    <property type="entry name" value="PHAGE INTEGRASE-RELATED"/>
    <property type="match status" value="1"/>
</dbReference>
<dbReference type="Proteomes" id="UP001353858">
    <property type="component" value="Unassembled WGS sequence"/>
</dbReference>
<comment type="caution">
    <text evidence="4">The sequence shown here is derived from an EMBL/GenBank/DDBJ whole genome shotgun (WGS) entry which is preliminary data.</text>
</comment>
<dbReference type="SUPFAM" id="SSF56349">
    <property type="entry name" value="DNA breaking-rejoining enzymes"/>
    <property type="match status" value="1"/>
</dbReference>
<feature type="domain" description="Tyr recombinase" evidence="3">
    <location>
        <begin position="111"/>
        <end position="299"/>
    </location>
</feature>
<gene>
    <name evidence="4" type="ORF">RN001_002356</name>
</gene>
<dbReference type="InterPro" id="IPR013762">
    <property type="entry name" value="Integrase-like_cat_sf"/>
</dbReference>
<keyword evidence="5" id="KW-1185">Reference proteome</keyword>
<dbReference type="InterPro" id="IPR050090">
    <property type="entry name" value="Tyrosine_recombinase_XerCD"/>
</dbReference>
<dbReference type="GO" id="GO:0003677">
    <property type="term" value="F:DNA binding"/>
    <property type="evidence" value="ECO:0007669"/>
    <property type="project" value="UniProtKB-KW"/>
</dbReference>
<dbReference type="Pfam" id="PF00589">
    <property type="entry name" value="Phage_integrase"/>
    <property type="match status" value="1"/>
</dbReference>
<dbReference type="InterPro" id="IPR011010">
    <property type="entry name" value="DNA_brk_join_enz"/>
</dbReference>
<evidence type="ECO:0000256" key="2">
    <source>
        <dbReference type="ARBA" id="ARBA00023172"/>
    </source>
</evidence>
<dbReference type="PANTHER" id="PTHR30349:SF41">
    <property type="entry name" value="INTEGRASE_RECOMBINASE PROTEIN MJ0367-RELATED"/>
    <property type="match status" value="1"/>
</dbReference>